<dbReference type="GO" id="GO:0009082">
    <property type="term" value="P:branched-chain amino acid biosynthetic process"/>
    <property type="evidence" value="ECO:0007669"/>
    <property type="project" value="UniProtKB-KW"/>
</dbReference>
<evidence type="ECO:0000256" key="5">
    <source>
        <dbReference type="ARBA" id="ARBA00005072"/>
    </source>
</evidence>
<comment type="function">
    <text evidence="2">Acts on leucine, isoleucine and valine.</text>
</comment>
<dbReference type="Gene3D" id="3.20.10.10">
    <property type="entry name" value="D-amino Acid Aminotransferase, subunit A, domain 2"/>
    <property type="match status" value="1"/>
</dbReference>
<evidence type="ECO:0000256" key="8">
    <source>
        <dbReference type="ARBA" id="ARBA00014472"/>
    </source>
</evidence>
<comment type="pathway">
    <text evidence="4">Amino-acid biosynthesis; L-valine biosynthesis; L-valine from pyruvate: step 4/4.</text>
</comment>
<keyword evidence="10" id="KW-0028">Amino-acid biosynthesis</keyword>
<protein>
    <recommendedName>
        <fullName evidence="8">Probable branched-chain-amino-acid aminotransferase</fullName>
        <ecNumber evidence="7">2.6.1.42</ecNumber>
    </recommendedName>
</protein>
<evidence type="ECO:0000256" key="3">
    <source>
        <dbReference type="ARBA" id="ARBA00004824"/>
    </source>
</evidence>
<evidence type="ECO:0000313" key="14">
    <source>
        <dbReference type="EMBL" id="ONG58142.1"/>
    </source>
</evidence>
<dbReference type="EMBL" id="MLCO01000021">
    <property type="protein sequence ID" value="ONG58142.1"/>
    <property type="molecule type" value="Genomic_DNA"/>
</dbReference>
<keyword evidence="9" id="KW-0663">Pyridoxal phosphate</keyword>
<evidence type="ECO:0000256" key="13">
    <source>
        <dbReference type="ARBA" id="ARBA00049229"/>
    </source>
</evidence>
<accession>A0A1V2H6V0</accession>
<comment type="similarity">
    <text evidence="6">Belongs to the class-IV pyridoxal-phosphate-dependent aminotransferase family.</text>
</comment>
<dbReference type="Gene3D" id="3.30.470.10">
    <property type="match status" value="1"/>
</dbReference>
<name>A0A1V2H6V0_9PROT</name>
<proteinExistence type="inferred from homology"/>
<dbReference type="GO" id="GO:0004084">
    <property type="term" value="F:branched-chain-amino-acid transaminase activity"/>
    <property type="evidence" value="ECO:0007669"/>
    <property type="project" value="UniProtKB-EC"/>
</dbReference>
<dbReference type="SUPFAM" id="SSF56752">
    <property type="entry name" value="D-aminoacid aminotransferase-like PLP-dependent enzymes"/>
    <property type="match status" value="1"/>
</dbReference>
<comment type="pathway">
    <text evidence="3">Amino-acid biosynthesis; L-isoleucine biosynthesis; L-isoleucine from 2-oxobutanoate: step 4/4.</text>
</comment>
<dbReference type="AlphaFoldDB" id="A0A1V2H6V0"/>
<reference evidence="14 15" key="1">
    <citation type="submission" date="2016-10" db="EMBL/GenBank/DDBJ databases">
        <title>Draft Genome sequence of Roseomonas sp. strain M3.</title>
        <authorList>
            <person name="Subhash Y."/>
            <person name="Lee S."/>
        </authorList>
    </citation>
    <scope>NUCLEOTIDE SEQUENCE [LARGE SCALE GENOMIC DNA]</scope>
    <source>
        <strain evidence="14 15">M3</strain>
    </source>
</reference>
<comment type="cofactor">
    <cofactor evidence="1">
        <name>pyridoxal 5'-phosphate</name>
        <dbReference type="ChEBI" id="CHEBI:597326"/>
    </cofactor>
</comment>
<evidence type="ECO:0000256" key="6">
    <source>
        <dbReference type="ARBA" id="ARBA00009320"/>
    </source>
</evidence>
<dbReference type="GO" id="GO:0008652">
    <property type="term" value="P:amino acid biosynthetic process"/>
    <property type="evidence" value="ECO:0007669"/>
    <property type="project" value="UniProtKB-ARBA"/>
</dbReference>
<evidence type="ECO:0000256" key="1">
    <source>
        <dbReference type="ARBA" id="ARBA00001933"/>
    </source>
</evidence>
<evidence type="ECO:0000256" key="7">
    <source>
        <dbReference type="ARBA" id="ARBA00013053"/>
    </source>
</evidence>
<evidence type="ECO:0000256" key="12">
    <source>
        <dbReference type="ARBA" id="ARBA00048798"/>
    </source>
</evidence>
<comment type="catalytic activity">
    <reaction evidence="11">
        <text>L-valine + 2-oxoglutarate = 3-methyl-2-oxobutanoate + L-glutamate</text>
        <dbReference type="Rhea" id="RHEA:24813"/>
        <dbReference type="ChEBI" id="CHEBI:11851"/>
        <dbReference type="ChEBI" id="CHEBI:16810"/>
        <dbReference type="ChEBI" id="CHEBI:29985"/>
        <dbReference type="ChEBI" id="CHEBI:57762"/>
        <dbReference type="EC" id="2.6.1.42"/>
    </reaction>
</comment>
<dbReference type="Pfam" id="PF01063">
    <property type="entry name" value="Aminotran_4"/>
    <property type="match status" value="1"/>
</dbReference>
<evidence type="ECO:0000313" key="15">
    <source>
        <dbReference type="Proteomes" id="UP000188879"/>
    </source>
</evidence>
<comment type="caution">
    <text evidence="14">The sequence shown here is derived from an EMBL/GenBank/DDBJ whole genome shotgun (WGS) entry which is preliminary data.</text>
</comment>
<evidence type="ECO:0000256" key="2">
    <source>
        <dbReference type="ARBA" id="ARBA00003109"/>
    </source>
</evidence>
<dbReference type="InterPro" id="IPR036038">
    <property type="entry name" value="Aminotransferase-like"/>
</dbReference>
<dbReference type="OrthoDB" id="9805628at2"/>
<keyword evidence="10" id="KW-0100">Branched-chain amino acid biosynthesis</keyword>
<dbReference type="Proteomes" id="UP000188879">
    <property type="component" value="Unassembled WGS sequence"/>
</dbReference>
<organism evidence="14 15">
    <name type="scientific">Teichococcus deserti</name>
    <dbReference type="NCBI Taxonomy" id="1817963"/>
    <lineage>
        <taxon>Bacteria</taxon>
        <taxon>Pseudomonadati</taxon>
        <taxon>Pseudomonadota</taxon>
        <taxon>Alphaproteobacteria</taxon>
        <taxon>Acetobacterales</taxon>
        <taxon>Roseomonadaceae</taxon>
        <taxon>Roseomonas</taxon>
    </lineage>
</organism>
<evidence type="ECO:0000256" key="9">
    <source>
        <dbReference type="ARBA" id="ARBA00022898"/>
    </source>
</evidence>
<keyword evidence="15" id="KW-1185">Reference proteome</keyword>
<evidence type="ECO:0000256" key="11">
    <source>
        <dbReference type="ARBA" id="ARBA00048212"/>
    </source>
</evidence>
<dbReference type="EC" id="2.6.1.42" evidence="7"/>
<dbReference type="RefSeq" id="WP_076955969.1">
    <property type="nucleotide sequence ID" value="NZ_MLCO01000021.1"/>
</dbReference>
<dbReference type="PANTHER" id="PTHR42743">
    <property type="entry name" value="AMINO-ACID AMINOTRANSFERASE"/>
    <property type="match status" value="1"/>
</dbReference>
<dbReference type="InterPro" id="IPR050571">
    <property type="entry name" value="Class-IV_PLP-Dep_Aminotrnsfr"/>
</dbReference>
<gene>
    <name evidence="14" type="ORF">BKE38_03370</name>
</gene>
<evidence type="ECO:0000256" key="4">
    <source>
        <dbReference type="ARBA" id="ARBA00004931"/>
    </source>
</evidence>
<dbReference type="InterPro" id="IPR043131">
    <property type="entry name" value="BCAT-like_N"/>
</dbReference>
<keyword evidence="14" id="KW-0032">Aminotransferase</keyword>
<evidence type="ECO:0000256" key="10">
    <source>
        <dbReference type="ARBA" id="ARBA00023304"/>
    </source>
</evidence>
<dbReference type="PANTHER" id="PTHR42743:SF11">
    <property type="entry name" value="AMINODEOXYCHORISMATE LYASE"/>
    <property type="match status" value="1"/>
</dbReference>
<dbReference type="InterPro" id="IPR043132">
    <property type="entry name" value="BCAT-like_C"/>
</dbReference>
<sequence length="307" mass="33860">MSANPFAEGAAYVKGRFVPFAEASIPVTDWGFTRSDAVYDVVHVFQGGFFRLDDHLDRFARAMERRRLAPPEDRAAIEAVLHRCVALSGLQDAYVAMVASRGKPKVAGSRRPADCENHLIAYAIPWIDVIPKDVQERGAHLWLASTPRVPDASVDPTVKNYQWSDLTSGLMEAHDEGYDTAVLCDAAGYVTEGPGFNIFMVKDGRVLTPDRGSLQGITRRSVLELCEQLGIPAEVAPITRAEFEDADEIFAATTAGGVMPVSRLGKRIMGNDRPGPLSLQLKDTYWRRHAEGWHRTPVRPLEDMAAE</sequence>
<dbReference type="FunFam" id="3.20.10.10:FF:000002">
    <property type="entry name" value="D-alanine aminotransferase"/>
    <property type="match status" value="1"/>
</dbReference>
<comment type="catalytic activity">
    <reaction evidence="13">
        <text>L-leucine + 2-oxoglutarate = 4-methyl-2-oxopentanoate + L-glutamate</text>
        <dbReference type="Rhea" id="RHEA:18321"/>
        <dbReference type="ChEBI" id="CHEBI:16810"/>
        <dbReference type="ChEBI" id="CHEBI:17865"/>
        <dbReference type="ChEBI" id="CHEBI:29985"/>
        <dbReference type="ChEBI" id="CHEBI:57427"/>
        <dbReference type="EC" id="2.6.1.42"/>
    </reaction>
</comment>
<dbReference type="InterPro" id="IPR001544">
    <property type="entry name" value="Aminotrans_IV"/>
</dbReference>
<comment type="pathway">
    <text evidence="5">Amino-acid biosynthesis; L-leucine biosynthesis; L-leucine from 3-methyl-2-oxobutanoate: step 4/4.</text>
</comment>
<keyword evidence="14" id="KW-0808">Transferase</keyword>
<comment type="catalytic activity">
    <reaction evidence="12">
        <text>L-isoleucine + 2-oxoglutarate = (S)-3-methyl-2-oxopentanoate + L-glutamate</text>
        <dbReference type="Rhea" id="RHEA:24801"/>
        <dbReference type="ChEBI" id="CHEBI:16810"/>
        <dbReference type="ChEBI" id="CHEBI:29985"/>
        <dbReference type="ChEBI" id="CHEBI:35146"/>
        <dbReference type="ChEBI" id="CHEBI:58045"/>
        <dbReference type="EC" id="2.6.1.42"/>
    </reaction>
</comment>